<dbReference type="EMBL" id="JAEAOA010002168">
    <property type="protein sequence ID" value="KAK3607348.1"/>
    <property type="molecule type" value="Genomic_DNA"/>
</dbReference>
<organism evidence="1 2">
    <name type="scientific">Potamilus streckersoni</name>
    <dbReference type="NCBI Taxonomy" id="2493646"/>
    <lineage>
        <taxon>Eukaryota</taxon>
        <taxon>Metazoa</taxon>
        <taxon>Spiralia</taxon>
        <taxon>Lophotrochozoa</taxon>
        <taxon>Mollusca</taxon>
        <taxon>Bivalvia</taxon>
        <taxon>Autobranchia</taxon>
        <taxon>Heteroconchia</taxon>
        <taxon>Palaeoheterodonta</taxon>
        <taxon>Unionida</taxon>
        <taxon>Unionoidea</taxon>
        <taxon>Unionidae</taxon>
        <taxon>Ambleminae</taxon>
        <taxon>Lampsilini</taxon>
        <taxon>Potamilus</taxon>
    </lineage>
</organism>
<gene>
    <name evidence="1" type="ORF">CHS0354_036960</name>
</gene>
<evidence type="ECO:0000313" key="1">
    <source>
        <dbReference type="EMBL" id="KAK3607348.1"/>
    </source>
</evidence>
<proteinExistence type="predicted"/>
<comment type="caution">
    <text evidence="1">The sequence shown here is derived from an EMBL/GenBank/DDBJ whole genome shotgun (WGS) entry which is preliminary data.</text>
</comment>
<protein>
    <submittedName>
        <fullName evidence="1">Uncharacterized protein</fullName>
    </submittedName>
</protein>
<reference evidence="1" key="3">
    <citation type="submission" date="2023-05" db="EMBL/GenBank/DDBJ databases">
        <authorList>
            <person name="Smith C.H."/>
        </authorList>
    </citation>
    <scope>NUCLEOTIDE SEQUENCE</scope>
    <source>
        <strain evidence="1">CHS0354</strain>
        <tissue evidence="1">Mantle</tissue>
    </source>
</reference>
<reference evidence="1" key="2">
    <citation type="journal article" date="2021" name="Genome Biol. Evol.">
        <title>Developing a high-quality reference genome for a parasitic bivalve with doubly uniparental inheritance (Bivalvia: Unionida).</title>
        <authorList>
            <person name="Smith C.H."/>
        </authorList>
    </citation>
    <scope>NUCLEOTIDE SEQUENCE</scope>
    <source>
        <strain evidence="1">CHS0354</strain>
        <tissue evidence="1">Mantle</tissue>
    </source>
</reference>
<sequence length="149" mass="17034">MRKYYYFSLKIVFKRSKVKAGGALSLYQNLEGQHDFRLSRITNAESGLSNETMHHGIIQTQLQHGQLFQDCARPSISEEIFQLNEIQANVLMAHAAELTRDATTSPQTNGLILCTKDEYGLEIHSTTLKKSSRREIMERGGMEYHDRTL</sequence>
<dbReference type="AlphaFoldDB" id="A0AAE0W9S6"/>
<evidence type="ECO:0000313" key="2">
    <source>
        <dbReference type="Proteomes" id="UP001195483"/>
    </source>
</evidence>
<name>A0AAE0W9S6_9BIVA</name>
<accession>A0AAE0W9S6</accession>
<reference evidence="1" key="1">
    <citation type="journal article" date="2021" name="Genome Biol. Evol.">
        <title>A High-Quality Reference Genome for a Parasitic Bivalve with Doubly Uniparental Inheritance (Bivalvia: Unionida).</title>
        <authorList>
            <person name="Smith C.H."/>
        </authorList>
    </citation>
    <scope>NUCLEOTIDE SEQUENCE</scope>
    <source>
        <strain evidence="1">CHS0354</strain>
    </source>
</reference>
<keyword evidence="2" id="KW-1185">Reference proteome</keyword>
<dbReference type="Proteomes" id="UP001195483">
    <property type="component" value="Unassembled WGS sequence"/>
</dbReference>